<feature type="binding site" evidence="2">
    <location>
        <position position="329"/>
    </location>
    <ligand>
        <name>L-tryptophan</name>
        <dbReference type="ChEBI" id="CHEBI:57912"/>
    </ligand>
</feature>
<name>A0A934RB59_9BACT</name>
<evidence type="ECO:0000313" key="4">
    <source>
        <dbReference type="Proteomes" id="UP000658278"/>
    </source>
</evidence>
<gene>
    <name evidence="3" type="ORF">JIN81_10265</name>
</gene>
<keyword evidence="2" id="KW-0274">FAD</keyword>
<dbReference type="RefSeq" id="WP_200278859.1">
    <property type="nucleotide sequence ID" value="NZ_JAENII010000007.1"/>
</dbReference>
<keyword evidence="4" id="KW-1185">Reference proteome</keyword>
<dbReference type="AlphaFoldDB" id="A0A934RB59"/>
<sequence>MIKDVLIVGSGSAGLLFGLSLKLKIPGLKVRMVRSPQIGVITVGEATTPNLPPFLFSYLGISRSYFYSKVRPTWKKGIRFLWGPRGRFDYGFALALDSQVSTLPRPNGFYCDDEFSCCDVVTALMRHDKAFPRLQNGCPDIQKWHAFHLDNEPLVSTLEEFARGIGVEIIDGKVVDAVKAPHGISSVQLEDGRTLEADFFIDSSGFRSELLGGALDEPFVDYSASLFTDRALVGAWSRGKDEPILPYTTAETMNCGWAWQIEHEKSLSRGYVYSSQAISDDEAEAEFRAKNPKLGNTRIIKFRSGRYQRSWVGNVVGVGNASGFVEPLESTALMIVCQEAQNLTNFLIHTGLEPTPTIRTMYNNYFADTWDEIRDFLSLHYKFNTMLDTPFWKTCRNEVDIAGAAPVLEFFQENGPIGFARHLLRGHAANFGLEGFLQMFIGNQVPYQKRHTPTEAEWRVWQQHRSNNIAIAKNGMTSEEALAYVHHPNWKWDGDAATTTH</sequence>
<keyword evidence="2" id="KW-0285">Flavoprotein</keyword>
<accession>A0A934RB59</accession>
<dbReference type="EMBL" id="JAENII010000007">
    <property type="protein sequence ID" value="MBK1827408.1"/>
    <property type="molecule type" value="Genomic_DNA"/>
</dbReference>
<dbReference type="GO" id="GO:0000166">
    <property type="term" value="F:nucleotide binding"/>
    <property type="evidence" value="ECO:0007669"/>
    <property type="project" value="UniProtKB-KW"/>
</dbReference>
<evidence type="ECO:0000256" key="2">
    <source>
        <dbReference type="PIRSR" id="PIRSR011396-2"/>
    </source>
</evidence>
<dbReference type="PIRSF" id="PIRSF011396">
    <property type="entry name" value="Trp_halogenase"/>
    <property type="match status" value="1"/>
</dbReference>
<proteinExistence type="predicted"/>
<comment type="caution">
    <text evidence="3">The sequence shown here is derived from an EMBL/GenBank/DDBJ whole genome shotgun (WGS) entry which is preliminary data.</text>
</comment>
<dbReference type="PANTHER" id="PTHR43747:SF4">
    <property type="entry name" value="FLAVIN-DEPENDENT TRYPTOPHAN HALOGENASE"/>
    <property type="match status" value="1"/>
</dbReference>
<dbReference type="PRINTS" id="PR00420">
    <property type="entry name" value="RNGMNOXGNASE"/>
</dbReference>
<evidence type="ECO:0000313" key="3">
    <source>
        <dbReference type="EMBL" id="MBK1827408.1"/>
    </source>
</evidence>
<dbReference type="InterPro" id="IPR006905">
    <property type="entry name" value="Flavin_halogenase"/>
</dbReference>
<dbReference type="Proteomes" id="UP000658278">
    <property type="component" value="Unassembled WGS sequence"/>
</dbReference>
<dbReference type="InterPro" id="IPR050816">
    <property type="entry name" value="Flavin-dep_Halogenase_NPB"/>
</dbReference>
<dbReference type="GO" id="GO:0004497">
    <property type="term" value="F:monooxygenase activity"/>
    <property type="evidence" value="ECO:0007669"/>
    <property type="project" value="InterPro"/>
</dbReference>
<evidence type="ECO:0000256" key="1">
    <source>
        <dbReference type="PIRSR" id="PIRSR011396-1"/>
    </source>
</evidence>
<dbReference type="InterPro" id="IPR036188">
    <property type="entry name" value="FAD/NAD-bd_sf"/>
</dbReference>
<dbReference type="SUPFAM" id="SSF51905">
    <property type="entry name" value="FAD/NAD(P)-binding domain"/>
    <property type="match status" value="1"/>
</dbReference>
<feature type="binding site" evidence="2">
    <location>
        <position position="174"/>
    </location>
    <ligand>
        <name>FAD</name>
        <dbReference type="ChEBI" id="CHEBI:57692"/>
    </ligand>
</feature>
<reference evidence="3" key="1">
    <citation type="submission" date="2021-01" db="EMBL/GenBank/DDBJ databases">
        <title>Modified the classification status of verrucomicrobia.</title>
        <authorList>
            <person name="Feng X."/>
        </authorList>
    </citation>
    <scope>NUCLEOTIDE SEQUENCE</scope>
    <source>
        <strain evidence="3">KCTC 22201</strain>
    </source>
</reference>
<dbReference type="InterPro" id="IPR033856">
    <property type="entry name" value="Trp_halogen"/>
</dbReference>
<feature type="active site" evidence="1">
    <location>
        <position position="75"/>
    </location>
</feature>
<dbReference type="Pfam" id="PF04820">
    <property type="entry name" value="Trp_halogenase"/>
    <property type="match status" value="1"/>
</dbReference>
<dbReference type="PANTHER" id="PTHR43747">
    <property type="entry name" value="FAD-BINDING PROTEIN"/>
    <property type="match status" value="1"/>
</dbReference>
<feature type="binding site" evidence="2">
    <location>
        <position position="75"/>
    </location>
    <ligand>
        <name>7-chloro-L-tryptophan</name>
        <dbReference type="ChEBI" id="CHEBI:58713"/>
    </ligand>
</feature>
<dbReference type="Gene3D" id="3.50.50.60">
    <property type="entry name" value="FAD/NAD(P)-binding domain"/>
    <property type="match status" value="1"/>
</dbReference>
<keyword evidence="2" id="KW-0547">Nucleotide-binding</keyword>
<protein>
    <submittedName>
        <fullName evidence="3">Tryptophan 7-halogenase</fullName>
    </submittedName>
</protein>
<organism evidence="3 4">
    <name type="scientific">Haloferula rosea</name>
    <dbReference type="NCBI Taxonomy" id="490093"/>
    <lineage>
        <taxon>Bacteria</taxon>
        <taxon>Pseudomonadati</taxon>
        <taxon>Verrucomicrobiota</taxon>
        <taxon>Verrucomicrobiia</taxon>
        <taxon>Verrucomicrobiales</taxon>
        <taxon>Verrucomicrobiaceae</taxon>
        <taxon>Haloferula</taxon>
    </lineage>
</organism>